<accession>A0A2A6C5D6</accession>
<reference evidence="3" key="1">
    <citation type="journal article" date="2008" name="Nat. Genet.">
        <title>The Pristionchus pacificus genome provides a unique perspective on nematode lifestyle and parasitism.</title>
        <authorList>
            <person name="Dieterich C."/>
            <person name="Clifton S.W."/>
            <person name="Schuster L.N."/>
            <person name="Chinwalla A."/>
            <person name="Delehaunty K."/>
            <person name="Dinkelacker I."/>
            <person name="Fulton L."/>
            <person name="Fulton R."/>
            <person name="Godfrey J."/>
            <person name="Minx P."/>
            <person name="Mitreva M."/>
            <person name="Roeseler W."/>
            <person name="Tian H."/>
            <person name="Witte H."/>
            <person name="Yang S.P."/>
            <person name="Wilson R.K."/>
            <person name="Sommer R.J."/>
        </authorList>
    </citation>
    <scope>NUCLEOTIDE SEQUENCE [LARGE SCALE GENOMIC DNA]</scope>
    <source>
        <strain evidence="3">PS312</strain>
    </source>
</reference>
<dbReference type="OrthoDB" id="2020831at2759"/>
<dbReference type="InterPro" id="IPR041105">
    <property type="entry name" value="TDP-43_N"/>
</dbReference>
<keyword evidence="3" id="KW-1185">Reference proteome</keyword>
<sequence>MGEAGTARPAKGWLRLLIESVDVPLDQKDPHRLLFSTVQSLIPGAHGLYYRGADGARKALSFDGYGNVNAPDVGWEEQNIFVHLAHGHRHHGGGVFGCGGVVRGGAPSSGDVSETSSSSPLDAYTTATDRFEKTVSLVQKMMTASTIRSPRKTSRAATASHDSTSEEDTISKRYKEENDGLRKRVSDLEAELSTAQETIEDTKEQENREMSMLRESASIAEARLDEAERMAEAATRRACEADHACDFLISQAERQRADKAEWSLGEHRAWLANSNARVTQLEGTLEEANSEVRIDL</sequence>
<name>A0A2A6C5D6_PRIPA</name>
<dbReference type="AlphaFoldDB" id="A0A2A6C5D6"/>
<gene>
    <name evidence="2" type="primary">WBGene00107249</name>
</gene>
<accession>A0A8R1UDI2</accession>
<reference evidence="2" key="2">
    <citation type="submission" date="2022-06" db="UniProtKB">
        <authorList>
            <consortium name="EnsemblMetazoa"/>
        </authorList>
    </citation>
    <scope>IDENTIFICATION</scope>
    <source>
        <strain evidence="2">PS312</strain>
    </source>
</reference>
<evidence type="ECO:0000313" key="3">
    <source>
        <dbReference type="Proteomes" id="UP000005239"/>
    </source>
</evidence>
<feature type="compositionally biased region" description="Basic and acidic residues" evidence="1">
    <location>
        <begin position="169"/>
        <end position="184"/>
    </location>
</feature>
<organism evidence="2 3">
    <name type="scientific">Pristionchus pacificus</name>
    <name type="common">Parasitic nematode worm</name>
    <dbReference type="NCBI Taxonomy" id="54126"/>
    <lineage>
        <taxon>Eukaryota</taxon>
        <taxon>Metazoa</taxon>
        <taxon>Ecdysozoa</taxon>
        <taxon>Nematoda</taxon>
        <taxon>Chromadorea</taxon>
        <taxon>Rhabditida</taxon>
        <taxon>Rhabditina</taxon>
        <taxon>Diplogasteromorpha</taxon>
        <taxon>Diplogasteroidea</taxon>
        <taxon>Neodiplogasteridae</taxon>
        <taxon>Pristionchus</taxon>
    </lineage>
</organism>
<dbReference type="CDD" id="cd19609">
    <property type="entry name" value="NTD_TDP-43"/>
    <property type="match status" value="1"/>
</dbReference>
<protein>
    <submittedName>
        <fullName evidence="2">TDP43_N domain-containing protein</fullName>
    </submittedName>
</protein>
<evidence type="ECO:0000313" key="2">
    <source>
        <dbReference type="EnsemblMetazoa" id="PPA17695.1"/>
    </source>
</evidence>
<feature type="region of interest" description="Disordered" evidence="1">
    <location>
        <begin position="142"/>
        <end position="184"/>
    </location>
</feature>
<dbReference type="EnsemblMetazoa" id="PPA17695.1">
    <property type="protein sequence ID" value="PPA17695.1"/>
    <property type="gene ID" value="WBGene00107249"/>
</dbReference>
<proteinExistence type="predicted"/>
<dbReference type="Pfam" id="PF18694">
    <property type="entry name" value="TDP-43_N"/>
    <property type="match status" value="1"/>
</dbReference>
<dbReference type="Proteomes" id="UP000005239">
    <property type="component" value="Unassembled WGS sequence"/>
</dbReference>
<evidence type="ECO:0000256" key="1">
    <source>
        <dbReference type="SAM" id="MobiDB-lite"/>
    </source>
</evidence>